<protein>
    <recommendedName>
        <fullName evidence="2">COQ9 domain-containing protein</fullName>
    </recommendedName>
</protein>
<gene>
    <name evidence="1" type="ORF">METZ01_LOCUS515381</name>
</gene>
<feature type="non-terminal residue" evidence="1">
    <location>
        <position position="119"/>
    </location>
</feature>
<name>A0A383F048_9ZZZZ</name>
<evidence type="ECO:0008006" key="2">
    <source>
        <dbReference type="Google" id="ProtNLM"/>
    </source>
</evidence>
<dbReference type="AlphaFoldDB" id="A0A383F048"/>
<reference evidence="1" key="1">
    <citation type="submission" date="2018-05" db="EMBL/GenBank/DDBJ databases">
        <authorList>
            <person name="Lanie J.A."/>
            <person name="Ng W.-L."/>
            <person name="Kazmierczak K.M."/>
            <person name="Andrzejewski T.M."/>
            <person name="Davidsen T.M."/>
            <person name="Wayne K.J."/>
            <person name="Tettelin H."/>
            <person name="Glass J.I."/>
            <person name="Rusch D."/>
            <person name="Podicherti R."/>
            <person name="Tsui H.-C.T."/>
            <person name="Winkler M.E."/>
        </authorList>
    </citation>
    <scope>NUCLEOTIDE SEQUENCE</scope>
</reference>
<dbReference type="EMBL" id="UINC01230408">
    <property type="protein sequence ID" value="SVE62527.1"/>
    <property type="molecule type" value="Genomic_DNA"/>
</dbReference>
<organism evidence="1">
    <name type="scientific">marine metagenome</name>
    <dbReference type="NCBI Taxonomy" id="408172"/>
    <lineage>
        <taxon>unclassified sequences</taxon>
        <taxon>metagenomes</taxon>
        <taxon>ecological metagenomes</taxon>
    </lineage>
</organism>
<sequence length="119" mass="13642">MSLTPDFDSQRTKILQKLFEQSPFRGWTELNIQNISKELGYTERITVRAFPNGLRDVIDAHADLIDKRMLESAKSCKLSELSIRKKISTLILLRMDAVSSHRDAISRLIPLLSTPQYLP</sequence>
<accession>A0A383F048</accession>
<dbReference type="Gene3D" id="1.10.357.10">
    <property type="entry name" value="Tetracycline Repressor, domain 2"/>
    <property type="match status" value="1"/>
</dbReference>
<evidence type="ECO:0000313" key="1">
    <source>
        <dbReference type="EMBL" id="SVE62527.1"/>
    </source>
</evidence>
<proteinExistence type="predicted"/>